<comment type="caution">
    <text evidence="1">The sequence shown here is derived from an EMBL/GenBank/DDBJ whole genome shotgun (WGS) entry which is preliminary data.</text>
</comment>
<evidence type="ECO:0000313" key="1">
    <source>
        <dbReference type="EMBL" id="KAF0023422.1"/>
    </source>
</evidence>
<reference evidence="1 2" key="1">
    <citation type="submission" date="2019-06" db="EMBL/GenBank/DDBJ databases">
        <title>Draft genomes of female and male turbot (Scophthalmus maximus).</title>
        <authorList>
            <person name="Xu H."/>
            <person name="Xu X.-W."/>
            <person name="Shao C."/>
            <person name="Chen S."/>
        </authorList>
    </citation>
    <scope>NUCLEOTIDE SEQUENCE [LARGE SCALE GENOMIC DNA]</scope>
    <source>
        <strain evidence="1">Ysfricsl-2016a</strain>
        <tissue evidence="1">Blood</tissue>
    </source>
</reference>
<protein>
    <submittedName>
        <fullName evidence="1">Uncharacterized protein</fullName>
    </submittedName>
</protein>
<organism evidence="1 2">
    <name type="scientific">Scophthalmus maximus</name>
    <name type="common">Turbot</name>
    <name type="synonym">Psetta maxima</name>
    <dbReference type="NCBI Taxonomy" id="52904"/>
    <lineage>
        <taxon>Eukaryota</taxon>
        <taxon>Metazoa</taxon>
        <taxon>Chordata</taxon>
        <taxon>Craniata</taxon>
        <taxon>Vertebrata</taxon>
        <taxon>Euteleostomi</taxon>
        <taxon>Actinopterygii</taxon>
        <taxon>Neopterygii</taxon>
        <taxon>Teleostei</taxon>
        <taxon>Neoteleostei</taxon>
        <taxon>Acanthomorphata</taxon>
        <taxon>Carangaria</taxon>
        <taxon>Pleuronectiformes</taxon>
        <taxon>Pleuronectoidei</taxon>
        <taxon>Scophthalmidae</taxon>
        <taxon>Scophthalmus</taxon>
    </lineage>
</organism>
<sequence length="163" mass="18204">MAVPSLPLMYRLISPKRRGLARQNFNPTTLSLHRCEFEADLNTLNFGPFLAAEASEAEKAKKSSFSDSPQTRHTVSTAYAYEARGVKNEKMYGFGDTDPLNFNVKFLPLDACPYADLLPIKANYGHISIAMRNSVSSGTQGDAREILHWSTSVLRRYGTPERN</sequence>
<proteinExistence type="predicted"/>
<evidence type="ECO:0000313" key="2">
    <source>
        <dbReference type="Proteomes" id="UP000438429"/>
    </source>
</evidence>
<accession>A0A6A4RWE9</accession>
<dbReference type="EMBL" id="VEVO01000022">
    <property type="protein sequence ID" value="KAF0023422.1"/>
    <property type="molecule type" value="Genomic_DNA"/>
</dbReference>
<dbReference type="AlphaFoldDB" id="A0A6A4RWE9"/>
<gene>
    <name evidence="1" type="ORF">F2P81_024052</name>
</gene>
<dbReference type="Proteomes" id="UP000438429">
    <property type="component" value="Unassembled WGS sequence"/>
</dbReference>
<name>A0A6A4RWE9_SCOMX</name>